<comment type="catalytic activity">
    <reaction evidence="2">
        <text>2 GTP = 3',3'-c-di-GMP + 2 diphosphate</text>
        <dbReference type="Rhea" id="RHEA:24898"/>
        <dbReference type="ChEBI" id="CHEBI:33019"/>
        <dbReference type="ChEBI" id="CHEBI:37565"/>
        <dbReference type="ChEBI" id="CHEBI:58805"/>
        <dbReference type="EC" id="2.7.7.65"/>
    </reaction>
</comment>
<protein>
    <recommendedName>
        <fullName evidence="1">diguanylate cyclase</fullName>
        <ecNumber evidence="1">2.7.7.65</ecNumber>
    </recommendedName>
</protein>
<dbReference type="InterPro" id="IPR000160">
    <property type="entry name" value="GGDEF_dom"/>
</dbReference>
<dbReference type="Pfam" id="PF00990">
    <property type="entry name" value="GGDEF"/>
    <property type="match status" value="1"/>
</dbReference>
<dbReference type="OrthoDB" id="9812358at2"/>
<feature type="transmembrane region" description="Helical" evidence="3">
    <location>
        <begin position="231"/>
        <end position="251"/>
    </location>
</feature>
<keyword evidence="3" id="KW-1133">Transmembrane helix</keyword>
<dbReference type="InterPro" id="IPR050469">
    <property type="entry name" value="Diguanylate_Cyclase"/>
</dbReference>
<dbReference type="InterPro" id="IPR029787">
    <property type="entry name" value="Nucleotide_cyclase"/>
</dbReference>
<dbReference type="SUPFAM" id="SSF55073">
    <property type="entry name" value="Nucleotide cyclase"/>
    <property type="match status" value="1"/>
</dbReference>
<dbReference type="RefSeq" id="WP_103933337.1">
    <property type="nucleotide sequence ID" value="NZ_FNVA01000004.1"/>
</dbReference>
<dbReference type="SMART" id="SM00267">
    <property type="entry name" value="GGDEF"/>
    <property type="match status" value="1"/>
</dbReference>
<feature type="transmembrane region" description="Helical" evidence="3">
    <location>
        <begin position="194"/>
        <end position="211"/>
    </location>
</feature>
<name>A0A1H5Z2E7_9BACT</name>
<proteinExistence type="predicted"/>
<dbReference type="PROSITE" id="PS50887">
    <property type="entry name" value="GGDEF"/>
    <property type="match status" value="1"/>
</dbReference>
<dbReference type="Gene3D" id="3.30.70.270">
    <property type="match status" value="1"/>
</dbReference>
<accession>A0A1H5Z2E7</accession>
<keyword evidence="3" id="KW-0472">Membrane</keyword>
<dbReference type="PANTHER" id="PTHR45138">
    <property type="entry name" value="REGULATORY COMPONENTS OF SENSORY TRANSDUCTION SYSTEM"/>
    <property type="match status" value="1"/>
</dbReference>
<dbReference type="CDD" id="cd01949">
    <property type="entry name" value="GGDEF"/>
    <property type="match status" value="1"/>
</dbReference>
<feature type="transmembrane region" description="Helical" evidence="3">
    <location>
        <begin position="58"/>
        <end position="75"/>
    </location>
</feature>
<reference evidence="5 6" key="1">
    <citation type="submission" date="2016-10" db="EMBL/GenBank/DDBJ databases">
        <authorList>
            <person name="de Groot N.N."/>
        </authorList>
    </citation>
    <scope>NUCLEOTIDE SEQUENCE [LARGE SCALE GENOMIC DNA]</scope>
    <source>
        <strain evidence="5 6">DSM 22489</strain>
    </source>
</reference>
<gene>
    <name evidence="5" type="ORF">SAMN05421819_2426</name>
</gene>
<feature type="transmembrane region" description="Helical" evidence="3">
    <location>
        <begin position="263"/>
        <end position="284"/>
    </location>
</feature>
<dbReference type="AlphaFoldDB" id="A0A1H5Z2E7"/>
<evidence type="ECO:0000313" key="6">
    <source>
        <dbReference type="Proteomes" id="UP000236728"/>
    </source>
</evidence>
<evidence type="ECO:0000313" key="5">
    <source>
        <dbReference type="EMBL" id="SEG30673.1"/>
    </source>
</evidence>
<sequence>MQKRSPSEFSNRPDPAQLKTLAILQIVCEVLVLMVAAVVLVGWLVPPIGRLLPSGWDLMKANTALAAGCSAWSLALSQPRRSRSSLLVSRVLAVVVAVLAATSLAEYAFHLSVGLDTLLAADAQSQHPGRMSPQTAGAFALLSVVMICIRARKRPSSRVADFLLFSLCLLILTILSGYAFGAVHMFGITMSTRTSLQTLGSLMLLSFIAFARRAEYGSFSILLGNGIGGRIARIATPFALALPFALQAGSFLLSHSGTMTVQYATATMTSLAAMLAFGLVILLARRIDAQEREIRDLSLRDGLTGLYNRRGFFVLAEQALLLSQRSGSQFSVLFIDLDNLKLVNDTFGHDTGSIFLTDVADLLHQTFRKTDIIGRIGGDEFVVAGEAGEAEMEFASQRLQQAAAQRSAELGRPFPIGFSLGQVTSDANGSETLEDLLRDADHTMYRAKRLKKTQSAAEGRAVFA</sequence>
<keyword evidence="3" id="KW-0812">Transmembrane</keyword>
<dbReference type="GO" id="GO:0043709">
    <property type="term" value="P:cell adhesion involved in single-species biofilm formation"/>
    <property type="evidence" value="ECO:0007669"/>
    <property type="project" value="TreeGrafter"/>
</dbReference>
<dbReference type="InterPro" id="IPR043128">
    <property type="entry name" value="Rev_trsase/Diguanyl_cyclase"/>
</dbReference>
<feature type="transmembrane region" description="Helical" evidence="3">
    <location>
        <begin position="21"/>
        <end position="46"/>
    </location>
</feature>
<organism evidence="5 6">
    <name type="scientific">Bryocella elongata</name>
    <dbReference type="NCBI Taxonomy" id="863522"/>
    <lineage>
        <taxon>Bacteria</taxon>
        <taxon>Pseudomonadati</taxon>
        <taxon>Acidobacteriota</taxon>
        <taxon>Terriglobia</taxon>
        <taxon>Terriglobales</taxon>
        <taxon>Acidobacteriaceae</taxon>
        <taxon>Bryocella</taxon>
    </lineage>
</organism>
<dbReference type="GO" id="GO:0005886">
    <property type="term" value="C:plasma membrane"/>
    <property type="evidence" value="ECO:0007669"/>
    <property type="project" value="TreeGrafter"/>
</dbReference>
<dbReference type="GO" id="GO:1902201">
    <property type="term" value="P:negative regulation of bacterial-type flagellum-dependent cell motility"/>
    <property type="evidence" value="ECO:0007669"/>
    <property type="project" value="TreeGrafter"/>
</dbReference>
<dbReference type="NCBIfam" id="TIGR00254">
    <property type="entry name" value="GGDEF"/>
    <property type="match status" value="1"/>
</dbReference>
<feature type="transmembrane region" description="Helical" evidence="3">
    <location>
        <begin position="162"/>
        <end position="188"/>
    </location>
</feature>
<evidence type="ECO:0000256" key="2">
    <source>
        <dbReference type="ARBA" id="ARBA00034247"/>
    </source>
</evidence>
<feature type="transmembrane region" description="Helical" evidence="3">
    <location>
        <begin position="131"/>
        <end position="150"/>
    </location>
</feature>
<keyword evidence="6" id="KW-1185">Reference proteome</keyword>
<dbReference type="EC" id="2.7.7.65" evidence="1"/>
<dbReference type="PANTHER" id="PTHR45138:SF9">
    <property type="entry name" value="DIGUANYLATE CYCLASE DGCM-RELATED"/>
    <property type="match status" value="1"/>
</dbReference>
<feature type="domain" description="GGDEF" evidence="4">
    <location>
        <begin position="328"/>
        <end position="464"/>
    </location>
</feature>
<dbReference type="EMBL" id="FNVA01000004">
    <property type="protein sequence ID" value="SEG30673.1"/>
    <property type="molecule type" value="Genomic_DNA"/>
</dbReference>
<evidence type="ECO:0000256" key="3">
    <source>
        <dbReference type="SAM" id="Phobius"/>
    </source>
</evidence>
<evidence type="ECO:0000256" key="1">
    <source>
        <dbReference type="ARBA" id="ARBA00012528"/>
    </source>
</evidence>
<evidence type="ECO:0000259" key="4">
    <source>
        <dbReference type="PROSITE" id="PS50887"/>
    </source>
</evidence>
<dbReference type="GO" id="GO:0052621">
    <property type="term" value="F:diguanylate cyclase activity"/>
    <property type="evidence" value="ECO:0007669"/>
    <property type="project" value="UniProtKB-EC"/>
</dbReference>
<dbReference type="Proteomes" id="UP000236728">
    <property type="component" value="Unassembled WGS sequence"/>
</dbReference>
<feature type="transmembrane region" description="Helical" evidence="3">
    <location>
        <begin position="87"/>
        <end position="111"/>
    </location>
</feature>